<gene>
    <name evidence="3" type="ORF">SMN809_LOCUS7856</name>
</gene>
<dbReference type="Gene3D" id="2.60.120.200">
    <property type="match status" value="1"/>
</dbReference>
<sequence length="293" mass="33190">NNLIKYEIDFTSVEYKSKSAELSFTFGANPNNYNVVRKNIQTNFNENNLITFSPIHNQQENCMWDLSRCSTELTFTFIFSIDRMNSSSSIFSQYFKNDASLHINFIVLNSSSPSGALTEASLGSNRLIPKTISEYPSPANVRTKYTTDEEDYTLSESISFSLLTNQQISQATTILSGFAYDNIYYVFDIEDGKPKIIFSQDDLPEVILTSKSTNQMMINDGKWHRLNVQRLDRKLRFDLDNVEQSDVQLPDGWQTKTNIFIGAELTPVPNGNFNGKIGDVITPLILITTSLSL</sequence>
<dbReference type="InterPro" id="IPR013320">
    <property type="entry name" value="ConA-like_dom_sf"/>
</dbReference>
<feature type="domain" description="Laminin G" evidence="2">
    <location>
        <begin position="132"/>
        <end position="293"/>
    </location>
</feature>
<evidence type="ECO:0000259" key="2">
    <source>
        <dbReference type="PROSITE" id="PS50025"/>
    </source>
</evidence>
<accession>A0A8S2LU82</accession>
<dbReference type="EMBL" id="CAJOBI010002341">
    <property type="protein sequence ID" value="CAF3924633.1"/>
    <property type="molecule type" value="Genomic_DNA"/>
</dbReference>
<dbReference type="AlphaFoldDB" id="A0A8S2LU82"/>
<dbReference type="InterPro" id="IPR001791">
    <property type="entry name" value="Laminin_G"/>
</dbReference>
<organism evidence="3 4">
    <name type="scientific">Rotaria magnacalcarata</name>
    <dbReference type="NCBI Taxonomy" id="392030"/>
    <lineage>
        <taxon>Eukaryota</taxon>
        <taxon>Metazoa</taxon>
        <taxon>Spiralia</taxon>
        <taxon>Gnathifera</taxon>
        <taxon>Rotifera</taxon>
        <taxon>Eurotatoria</taxon>
        <taxon>Bdelloidea</taxon>
        <taxon>Philodinida</taxon>
        <taxon>Philodinidae</taxon>
        <taxon>Rotaria</taxon>
    </lineage>
</organism>
<dbReference type="CDD" id="cd00110">
    <property type="entry name" value="LamG"/>
    <property type="match status" value="1"/>
</dbReference>
<evidence type="ECO:0000313" key="3">
    <source>
        <dbReference type="EMBL" id="CAF3924633.1"/>
    </source>
</evidence>
<evidence type="ECO:0000256" key="1">
    <source>
        <dbReference type="PROSITE-ProRule" id="PRU00122"/>
    </source>
</evidence>
<proteinExistence type="predicted"/>
<name>A0A8S2LU82_9BILA</name>
<dbReference type="SMART" id="SM00282">
    <property type="entry name" value="LamG"/>
    <property type="match status" value="1"/>
</dbReference>
<reference evidence="3" key="1">
    <citation type="submission" date="2021-02" db="EMBL/GenBank/DDBJ databases">
        <authorList>
            <person name="Nowell W R."/>
        </authorList>
    </citation>
    <scope>NUCLEOTIDE SEQUENCE</scope>
</reference>
<evidence type="ECO:0000313" key="4">
    <source>
        <dbReference type="Proteomes" id="UP000676336"/>
    </source>
</evidence>
<dbReference type="Pfam" id="PF02210">
    <property type="entry name" value="Laminin_G_2"/>
    <property type="match status" value="1"/>
</dbReference>
<comment type="caution">
    <text evidence="3">The sequence shown here is derived from an EMBL/GenBank/DDBJ whole genome shotgun (WGS) entry which is preliminary data.</text>
</comment>
<comment type="caution">
    <text evidence="1">Lacks conserved residue(s) required for the propagation of feature annotation.</text>
</comment>
<feature type="non-terminal residue" evidence="3">
    <location>
        <position position="1"/>
    </location>
</feature>
<dbReference type="SUPFAM" id="SSF49899">
    <property type="entry name" value="Concanavalin A-like lectins/glucanases"/>
    <property type="match status" value="1"/>
</dbReference>
<dbReference type="PROSITE" id="PS50025">
    <property type="entry name" value="LAM_G_DOMAIN"/>
    <property type="match status" value="1"/>
</dbReference>
<protein>
    <recommendedName>
        <fullName evidence="2">Laminin G domain-containing protein</fullName>
    </recommendedName>
</protein>
<dbReference type="Proteomes" id="UP000676336">
    <property type="component" value="Unassembled WGS sequence"/>
</dbReference>